<keyword evidence="4" id="KW-1185">Reference proteome</keyword>
<dbReference type="PANTHER" id="PTHR35936:SF17">
    <property type="entry name" value="ARGININE-BINDING EXTRACELLULAR PROTEIN ARTP"/>
    <property type="match status" value="1"/>
</dbReference>
<evidence type="ECO:0000259" key="2">
    <source>
        <dbReference type="SMART" id="SM00062"/>
    </source>
</evidence>
<gene>
    <name evidence="3" type="ORF">KDL28_03355</name>
</gene>
<dbReference type="Gene3D" id="3.40.190.10">
    <property type="entry name" value="Periplasmic binding protein-like II"/>
    <property type="match status" value="2"/>
</dbReference>
<protein>
    <submittedName>
        <fullName evidence="3">Amino acid ABC transporter substrate-binding protein</fullName>
    </submittedName>
</protein>
<sequence>MPWHGRRAEWTPREMRHGFVSLLSDSGAPLEHISMSSWPAPVRAGCRAGAVPPFGSGVSPSDRPSGPHTGFVDAARRAAGGVTVSRRFRTLSATALVPLAVLLLIAGCGRPGGLVPVPAGEFTPVAPGTLTVATIAVPTPGFWEDPAATPGGGFEEELAQRLAARFGLDTVRVVEVPLERLAAGDLGGADIALAQLTPTARRAEVLDFSVPYLSARPTALVRSGTGIPDVHTARGLRWAVTAGSTLLAALQEQIRPAAPAIATSGQDASVDMLRAGAVDAVLLDLPVAMVLAARSGGTLASAAQLPGDDSIAAAVPRSSPNAAALDTAIRRFTTDGTLAELADRWLGDDYPEAVADVPLLRTGA</sequence>
<organism evidence="3 4">
    <name type="scientific">Pseudonocardia humida</name>
    <dbReference type="NCBI Taxonomy" id="2800819"/>
    <lineage>
        <taxon>Bacteria</taxon>
        <taxon>Bacillati</taxon>
        <taxon>Actinomycetota</taxon>
        <taxon>Actinomycetes</taxon>
        <taxon>Pseudonocardiales</taxon>
        <taxon>Pseudonocardiaceae</taxon>
        <taxon>Pseudonocardia</taxon>
    </lineage>
</organism>
<reference evidence="3" key="1">
    <citation type="submission" date="2021-04" db="EMBL/GenBank/DDBJ databases">
        <title>Pseudonocardia sp. nov., isolated from sandy soil of mangrove forest.</title>
        <authorList>
            <person name="Zan Z."/>
            <person name="Huang R."/>
            <person name="Liu W."/>
        </authorList>
    </citation>
    <scope>NUCLEOTIDE SEQUENCE</scope>
    <source>
        <strain evidence="3">S2-4</strain>
    </source>
</reference>
<dbReference type="SMART" id="SM00062">
    <property type="entry name" value="PBPb"/>
    <property type="match status" value="1"/>
</dbReference>
<accession>A0ABT0ZTM8</accession>
<dbReference type="CDD" id="cd13530">
    <property type="entry name" value="PBP2_peptides_like"/>
    <property type="match status" value="1"/>
</dbReference>
<name>A0ABT0ZTM8_9PSEU</name>
<keyword evidence="1" id="KW-0732">Signal</keyword>
<proteinExistence type="predicted"/>
<dbReference type="EMBL" id="JAGSOV010000009">
    <property type="protein sequence ID" value="MCO1654086.1"/>
    <property type="molecule type" value="Genomic_DNA"/>
</dbReference>
<comment type="caution">
    <text evidence="3">The sequence shown here is derived from an EMBL/GenBank/DDBJ whole genome shotgun (WGS) entry which is preliminary data.</text>
</comment>
<dbReference type="PANTHER" id="PTHR35936">
    <property type="entry name" value="MEMBRANE-BOUND LYTIC MUREIN TRANSGLYCOSYLASE F"/>
    <property type="match status" value="1"/>
</dbReference>
<evidence type="ECO:0000313" key="4">
    <source>
        <dbReference type="Proteomes" id="UP001165283"/>
    </source>
</evidence>
<feature type="domain" description="Solute-binding protein family 3/N-terminal" evidence="2">
    <location>
        <begin position="129"/>
        <end position="349"/>
    </location>
</feature>
<evidence type="ECO:0000256" key="1">
    <source>
        <dbReference type="ARBA" id="ARBA00022729"/>
    </source>
</evidence>
<dbReference type="InterPro" id="IPR001638">
    <property type="entry name" value="Solute-binding_3/MltF_N"/>
</dbReference>
<evidence type="ECO:0000313" key="3">
    <source>
        <dbReference type="EMBL" id="MCO1654086.1"/>
    </source>
</evidence>
<dbReference type="Proteomes" id="UP001165283">
    <property type="component" value="Unassembled WGS sequence"/>
</dbReference>
<dbReference type="Pfam" id="PF00497">
    <property type="entry name" value="SBP_bac_3"/>
    <property type="match status" value="1"/>
</dbReference>
<dbReference type="SUPFAM" id="SSF53850">
    <property type="entry name" value="Periplasmic binding protein-like II"/>
    <property type="match status" value="1"/>
</dbReference>